<dbReference type="Proteomes" id="UP000004221">
    <property type="component" value="Unassembled WGS sequence"/>
</dbReference>
<sequence>MHILLDVGAIQRPAFGFCVFLGFLCCESAELRHGFSFLSSEPMTLSDFLTTFHAAGFWRWSVYPLLAPRMDDSGPLSSMPEDFPLKVIFIIILEERCWVVLTYNRGAADHHPIRLGPRDGESTELKGRSRLRRMCGAGLVRPGSSEIWKGVVPWARLLENRAKNARKALTRAVLKPFTAGALARTDHLGLDYDRRESGASIGLVGVIQPLLRTKDAVLMTAPHHWDILVPVGGFEPPTKGL</sequence>
<proteinExistence type="predicted"/>
<evidence type="ECO:0000313" key="1">
    <source>
        <dbReference type="EMBL" id="CCF82471.1"/>
    </source>
</evidence>
<comment type="caution">
    <text evidence="1">The sequence shown here is derived from an EMBL/GenBank/DDBJ whole genome shotgun (WGS) entry which is preliminary data.</text>
</comment>
<dbReference type="AlphaFoldDB" id="I4ECQ9"/>
<organism evidence="1 2">
    <name type="scientific">Nitrolancea hollandica Lb</name>
    <dbReference type="NCBI Taxonomy" id="1129897"/>
    <lineage>
        <taxon>Bacteria</taxon>
        <taxon>Pseudomonadati</taxon>
        <taxon>Thermomicrobiota</taxon>
        <taxon>Thermomicrobia</taxon>
        <taxon>Sphaerobacterales</taxon>
        <taxon>Sphaerobacterineae</taxon>
        <taxon>Sphaerobacteraceae</taxon>
        <taxon>Nitrolancea</taxon>
    </lineage>
</organism>
<evidence type="ECO:0000313" key="2">
    <source>
        <dbReference type="Proteomes" id="UP000004221"/>
    </source>
</evidence>
<reference evidence="1 2" key="1">
    <citation type="journal article" date="2012" name="ISME J.">
        <title>Nitrification expanded: discovery, physiology and genomics of a nitrite-oxidizing bacterium from the phylum Chloroflexi.</title>
        <authorList>
            <person name="Sorokin D.Y."/>
            <person name="Lucker S."/>
            <person name="Vejmelkova D."/>
            <person name="Kostrikina N.A."/>
            <person name="Kleerebezem R."/>
            <person name="Rijpstra W.I."/>
            <person name="Damste J.S."/>
            <person name="Le Paslier D."/>
            <person name="Muyzer G."/>
            <person name="Wagner M."/>
            <person name="van Loosdrecht M.C."/>
            <person name="Daims H."/>
        </authorList>
    </citation>
    <scope>NUCLEOTIDE SEQUENCE [LARGE SCALE GENOMIC DNA]</scope>
    <source>
        <strain evidence="2">none</strain>
    </source>
</reference>
<protein>
    <submittedName>
        <fullName evidence="1">Uncharacterized protein</fullName>
    </submittedName>
</protein>
<dbReference type="EMBL" id="CAGS01000020">
    <property type="protein sequence ID" value="CCF82471.1"/>
    <property type="molecule type" value="Genomic_DNA"/>
</dbReference>
<keyword evidence="2" id="KW-1185">Reference proteome</keyword>
<gene>
    <name evidence="1" type="ORF">NITHO_1160018</name>
</gene>
<name>I4ECQ9_9BACT</name>
<accession>I4ECQ9</accession>